<dbReference type="InterPro" id="IPR052573">
    <property type="entry name" value="DnaJ_C_subfamily_28"/>
</dbReference>
<dbReference type="Gene3D" id="1.10.287.110">
    <property type="entry name" value="DnaJ domain"/>
    <property type="match status" value="1"/>
</dbReference>
<dbReference type="SUPFAM" id="SSF46565">
    <property type="entry name" value="Chaperone J-domain"/>
    <property type="match status" value="1"/>
</dbReference>
<dbReference type="Pfam" id="PF09350">
    <property type="entry name" value="DJC28_CD"/>
    <property type="match status" value="1"/>
</dbReference>
<gene>
    <name evidence="2" type="ORF">NEZAVI_LOCUS7004</name>
</gene>
<dbReference type="EMBL" id="OV725079">
    <property type="protein sequence ID" value="CAH1397079.1"/>
    <property type="molecule type" value="Genomic_DNA"/>
</dbReference>
<reference evidence="2" key="1">
    <citation type="submission" date="2022-01" db="EMBL/GenBank/DDBJ databases">
        <authorList>
            <person name="King R."/>
        </authorList>
    </citation>
    <scope>NUCLEOTIDE SEQUENCE</scope>
</reference>
<dbReference type="PROSITE" id="PS50076">
    <property type="entry name" value="DNAJ_2"/>
    <property type="match status" value="1"/>
</dbReference>
<evidence type="ECO:0000313" key="2">
    <source>
        <dbReference type="EMBL" id="CAH1397079.1"/>
    </source>
</evidence>
<dbReference type="Pfam" id="PF00226">
    <property type="entry name" value="DnaJ"/>
    <property type="match status" value="1"/>
</dbReference>
<dbReference type="PANTHER" id="PTHR39158">
    <property type="entry name" value="OS08G0560600 PROTEIN"/>
    <property type="match status" value="1"/>
</dbReference>
<dbReference type="InterPro" id="IPR036869">
    <property type="entry name" value="J_dom_sf"/>
</dbReference>
<evidence type="ECO:0000313" key="3">
    <source>
        <dbReference type="Proteomes" id="UP001152798"/>
    </source>
</evidence>
<name>A0A9P0H7Y0_NEZVI</name>
<evidence type="ECO:0000259" key="1">
    <source>
        <dbReference type="PROSITE" id="PS50076"/>
    </source>
</evidence>
<dbReference type="Proteomes" id="UP001152798">
    <property type="component" value="Chromosome 3"/>
</dbReference>
<dbReference type="CDD" id="cd06257">
    <property type="entry name" value="DnaJ"/>
    <property type="match status" value="1"/>
</dbReference>
<dbReference type="InterPro" id="IPR018961">
    <property type="entry name" value="DnaJ_homolog_subfam-C_membr-28"/>
</dbReference>
<dbReference type="OrthoDB" id="1922282at2759"/>
<keyword evidence="3" id="KW-1185">Reference proteome</keyword>
<dbReference type="SMART" id="SM00271">
    <property type="entry name" value="DnaJ"/>
    <property type="match status" value="1"/>
</dbReference>
<sequence length="371" mass="43109">MELFISNLHRAIFPKGNVSRIAASHFSTRSEVANCFVTLGVPINSDQETVRLAFIELVKKYHPDSKSPYANAVKFQEVEDAYRKLQDKFAKDRFNVNEGLGEYGLYYEEKGEVEHPDIEHTAPQHRQYLSYDGLGSGTPFQRFKQYNVHKAAKAVENVTQYRINKLSEENPECKQVMKKESKKKVKDIRTGFGMDRLVEDLIQESISRGEFDNLSGSGKPLKPTTTENNPYVDFVTHKMNQVLIENGFTPTWITLQKEIRESTEELRKRLFKLRETMGPVPLTEKEDHYWQQITTILSDEVKQINGKIDTYNLLVPLLHQQMLHLNIKKESDEALYKGSYKKVQVVEMKNNEEENTRKKKGLHRFLTSIFR</sequence>
<accession>A0A9P0H7Y0</accession>
<feature type="domain" description="J" evidence="1">
    <location>
        <begin position="34"/>
        <end position="104"/>
    </location>
</feature>
<protein>
    <recommendedName>
        <fullName evidence="1">J domain-containing protein</fullName>
    </recommendedName>
</protein>
<organism evidence="2 3">
    <name type="scientific">Nezara viridula</name>
    <name type="common">Southern green stink bug</name>
    <name type="synonym">Cimex viridulus</name>
    <dbReference type="NCBI Taxonomy" id="85310"/>
    <lineage>
        <taxon>Eukaryota</taxon>
        <taxon>Metazoa</taxon>
        <taxon>Ecdysozoa</taxon>
        <taxon>Arthropoda</taxon>
        <taxon>Hexapoda</taxon>
        <taxon>Insecta</taxon>
        <taxon>Pterygota</taxon>
        <taxon>Neoptera</taxon>
        <taxon>Paraneoptera</taxon>
        <taxon>Hemiptera</taxon>
        <taxon>Heteroptera</taxon>
        <taxon>Panheteroptera</taxon>
        <taxon>Pentatomomorpha</taxon>
        <taxon>Pentatomoidea</taxon>
        <taxon>Pentatomidae</taxon>
        <taxon>Pentatominae</taxon>
        <taxon>Nezara</taxon>
    </lineage>
</organism>
<dbReference type="AlphaFoldDB" id="A0A9P0H7Y0"/>
<proteinExistence type="predicted"/>
<dbReference type="PANTHER" id="PTHR39158:SF1">
    <property type="entry name" value="DNAJ HOMOLOG SUBFAMILY C MEMBER 28"/>
    <property type="match status" value="1"/>
</dbReference>
<dbReference type="InterPro" id="IPR001623">
    <property type="entry name" value="DnaJ_domain"/>
</dbReference>